<feature type="compositionally biased region" description="Polar residues" evidence="1">
    <location>
        <begin position="339"/>
        <end position="361"/>
    </location>
</feature>
<feature type="compositionally biased region" description="Low complexity" evidence="1">
    <location>
        <begin position="173"/>
        <end position="183"/>
    </location>
</feature>
<sequence>MVLPVNYHGLECPDILSTLDQFDLLGMDPYRQPRYTYDELLGMARHVATFLTDYERLCGLSAQPLQPGTGLSSLPYRAEQANAMIQYLESGVARGGPYLAVAATYTPREGRAYTWTSSWNPHIPSPFTIRREVALPIPGRLPYPSDSSPAPLPKAHVWDSSRSNEDDVDDVSGADATPPTGAADPEDDAEHPAAPSEGATTSHSNKTKGPERGMSADTNSLDSQSEKSNGSQARFSFNTQDRSRMDSTSSQSATLSAQPCPTVLDDLVKGSAMADQESTRLHKPTAEEVASVPSSSGSVPLSTGDNEQRQIPKLHPKRPHSPPATNTTPTIPPAKIARNASNSMGFVSGGLTNASGSTMQPGSGLLGNAQANQAPNPAVHSPAPPQGLRGPQLTASTSASTGAAPNSSRHIFAQLKKEGHSLKYRSSDIAALPGSCSSALQRKSPTVSVSTPNQAQMATTQATTTPRVAASDLIADAHLGSDIVMSNTGMRREEEASANPTTLKGNAATSEQAPTAVQGEKGIIETEPGMYPTGIPAAPPTPSRSTARTSQGAGPAFPSTSNAIVKIGGEDGKLIQLINGLDEKLSKKLDEFRRSNISTRDENLSNLWKQATRARNKAEVAVLVDAAITAAATVRGKQVQQKADAQARPMIQTLKELRKKEIAKYDIIIGEADQWTKVFQEMKRYLKGP</sequence>
<reference evidence="2 3" key="1">
    <citation type="journal article" date="2018" name="BMC Genomics">
        <title>Genomic evidence for intraspecific hybridization in a clonal and extremely halotolerant yeast.</title>
        <authorList>
            <person name="Gostincar C."/>
            <person name="Stajich J.E."/>
            <person name="Zupancic J."/>
            <person name="Zalar P."/>
            <person name="Gunde-Cimerman N."/>
        </authorList>
    </citation>
    <scope>NUCLEOTIDE SEQUENCE [LARGE SCALE GENOMIC DNA]</scope>
    <source>
        <strain evidence="2 3">EXF-120</strain>
    </source>
</reference>
<accession>A0A3M7I5G7</accession>
<gene>
    <name evidence="2" type="ORF">D0859_15218</name>
</gene>
<dbReference type="Proteomes" id="UP000281677">
    <property type="component" value="Unassembled WGS sequence"/>
</dbReference>
<organism evidence="2 3">
    <name type="scientific">Hortaea werneckii</name>
    <name type="common">Black yeast</name>
    <name type="synonym">Cladosporium werneckii</name>
    <dbReference type="NCBI Taxonomy" id="91943"/>
    <lineage>
        <taxon>Eukaryota</taxon>
        <taxon>Fungi</taxon>
        <taxon>Dikarya</taxon>
        <taxon>Ascomycota</taxon>
        <taxon>Pezizomycotina</taxon>
        <taxon>Dothideomycetes</taxon>
        <taxon>Dothideomycetidae</taxon>
        <taxon>Mycosphaerellales</taxon>
        <taxon>Teratosphaeriaceae</taxon>
        <taxon>Hortaea</taxon>
    </lineage>
</organism>
<feature type="compositionally biased region" description="Low complexity" evidence="1">
    <location>
        <begin position="368"/>
        <end position="378"/>
    </location>
</feature>
<dbReference type="OrthoDB" id="3949982at2759"/>
<dbReference type="AlphaFoldDB" id="A0A3M7I5G7"/>
<feature type="region of interest" description="Disordered" evidence="1">
    <location>
        <begin position="273"/>
        <end position="407"/>
    </location>
</feature>
<dbReference type="EMBL" id="QWIT01000752">
    <property type="protein sequence ID" value="RMZ20774.1"/>
    <property type="molecule type" value="Genomic_DNA"/>
</dbReference>
<name>A0A3M7I5G7_HORWE</name>
<feature type="compositionally biased region" description="Low complexity" evidence="1">
    <location>
        <begin position="394"/>
        <end position="407"/>
    </location>
</feature>
<feature type="compositionally biased region" description="Low complexity" evidence="1">
    <location>
        <begin position="454"/>
        <end position="464"/>
    </location>
</feature>
<feature type="compositionally biased region" description="Basic and acidic residues" evidence="1">
    <location>
        <begin position="277"/>
        <end position="286"/>
    </location>
</feature>
<feature type="compositionally biased region" description="Low complexity" evidence="1">
    <location>
        <begin position="287"/>
        <end position="304"/>
    </location>
</feature>
<comment type="caution">
    <text evidence="2">The sequence shown here is derived from an EMBL/GenBank/DDBJ whole genome shotgun (WGS) entry which is preliminary data.</text>
</comment>
<feature type="compositionally biased region" description="Polar residues" evidence="1">
    <location>
        <begin position="498"/>
        <end position="515"/>
    </location>
</feature>
<feature type="compositionally biased region" description="Low complexity" evidence="1">
    <location>
        <begin position="247"/>
        <end position="258"/>
    </location>
</feature>
<feature type="compositionally biased region" description="Polar residues" evidence="1">
    <location>
        <begin position="216"/>
        <end position="240"/>
    </location>
</feature>
<evidence type="ECO:0000313" key="3">
    <source>
        <dbReference type="Proteomes" id="UP000281677"/>
    </source>
</evidence>
<feature type="region of interest" description="Disordered" evidence="1">
    <location>
        <begin position="532"/>
        <end position="561"/>
    </location>
</feature>
<dbReference type="VEuPathDB" id="FungiDB:BTJ68_09868"/>
<feature type="compositionally biased region" description="Basic and acidic residues" evidence="1">
    <location>
        <begin position="156"/>
        <end position="165"/>
    </location>
</feature>
<evidence type="ECO:0000313" key="2">
    <source>
        <dbReference type="EMBL" id="RMZ20774.1"/>
    </source>
</evidence>
<proteinExistence type="predicted"/>
<protein>
    <submittedName>
        <fullName evidence="2">Uncharacterized protein</fullName>
    </submittedName>
</protein>
<feature type="region of interest" description="Disordered" evidence="1">
    <location>
        <begin position="140"/>
        <end position="259"/>
    </location>
</feature>
<feature type="region of interest" description="Disordered" evidence="1">
    <location>
        <begin position="436"/>
        <end position="464"/>
    </location>
</feature>
<evidence type="ECO:0000256" key="1">
    <source>
        <dbReference type="SAM" id="MobiDB-lite"/>
    </source>
</evidence>
<feature type="compositionally biased region" description="Polar residues" evidence="1">
    <location>
        <begin position="436"/>
        <end position="453"/>
    </location>
</feature>
<feature type="region of interest" description="Disordered" evidence="1">
    <location>
        <begin position="498"/>
        <end position="517"/>
    </location>
</feature>